<reference evidence="3 4" key="1">
    <citation type="submission" date="2018-05" db="EMBL/GenBank/DDBJ databases">
        <title>Paenibacillus flagellatus sp. nov., isolated from selenium mineral soil.</title>
        <authorList>
            <person name="Dai X."/>
        </authorList>
    </citation>
    <scope>NUCLEOTIDE SEQUENCE [LARGE SCALE GENOMIC DNA]</scope>
    <source>
        <strain evidence="3 4">DXL2</strain>
    </source>
</reference>
<dbReference type="Pfam" id="PF13560">
    <property type="entry name" value="HTH_31"/>
    <property type="match status" value="1"/>
</dbReference>
<feature type="domain" description="HTH cro/C1-type" evidence="2">
    <location>
        <begin position="42"/>
        <end position="114"/>
    </location>
</feature>
<dbReference type="InterPro" id="IPR010982">
    <property type="entry name" value="Lambda_DNA-bd_dom_sf"/>
</dbReference>
<proteinExistence type="predicted"/>
<dbReference type="SMART" id="SM00530">
    <property type="entry name" value="HTH_XRE"/>
    <property type="match status" value="1"/>
</dbReference>
<dbReference type="Pfam" id="PF17765">
    <property type="entry name" value="MLTR_LBD"/>
    <property type="match status" value="1"/>
</dbReference>
<protein>
    <submittedName>
        <fullName evidence="3">Transcriptional regulator</fullName>
    </submittedName>
</protein>
<organism evidence="3 4">
    <name type="scientific">Paenibacillus flagellatus</name>
    <dbReference type="NCBI Taxonomy" id="2211139"/>
    <lineage>
        <taxon>Bacteria</taxon>
        <taxon>Bacillati</taxon>
        <taxon>Bacillota</taxon>
        <taxon>Bacilli</taxon>
        <taxon>Bacillales</taxon>
        <taxon>Paenibacillaceae</taxon>
        <taxon>Paenibacillus</taxon>
    </lineage>
</organism>
<dbReference type="SUPFAM" id="SSF47413">
    <property type="entry name" value="lambda repressor-like DNA-binding domains"/>
    <property type="match status" value="1"/>
</dbReference>
<evidence type="ECO:0000259" key="2">
    <source>
        <dbReference type="SMART" id="SM00530"/>
    </source>
</evidence>
<keyword evidence="4" id="KW-1185">Reference proteome</keyword>
<dbReference type="PANTHER" id="PTHR35010:SF2">
    <property type="entry name" value="BLL4672 PROTEIN"/>
    <property type="match status" value="1"/>
</dbReference>
<accession>A0A2V5K290</accession>
<evidence type="ECO:0000313" key="3">
    <source>
        <dbReference type="EMBL" id="PYI51884.1"/>
    </source>
</evidence>
<dbReference type="EMBL" id="QJVJ01000011">
    <property type="protein sequence ID" value="PYI51884.1"/>
    <property type="molecule type" value="Genomic_DNA"/>
</dbReference>
<dbReference type="GO" id="GO:0003677">
    <property type="term" value="F:DNA binding"/>
    <property type="evidence" value="ECO:0007669"/>
    <property type="project" value="InterPro"/>
</dbReference>
<name>A0A2V5K290_9BACL</name>
<dbReference type="AlphaFoldDB" id="A0A2V5K290"/>
<dbReference type="Proteomes" id="UP000247476">
    <property type="component" value="Unassembled WGS sequence"/>
</dbReference>
<dbReference type="Gene3D" id="3.30.450.180">
    <property type="match status" value="1"/>
</dbReference>
<feature type="compositionally biased region" description="Low complexity" evidence="1">
    <location>
        <begin position="10"/>
        <end position="20"/>
    </location>
</feature>
<evidence type="ECO:0000256" key="1">
    <source>
        <dbReference type="SAM" id="MobiDB-lite"/>
    </source>
</evidence>
<gene>
    <name evidence="3" type="ORF">DLM86_23510</name>
</gene>
<dbReference type="RefSeq" id="WP_110842511.1">
    <property type="nucleotide sequence ID" value="NZ_QJVJ01000011.1"/>
</dbReference>
<sequence length="309" mass="34911">MTRHDETNDPRPNTNPNRSPVRGANGGHGLSPDPRRQSLSEFLTAHRARLQPQSVGLPAGGRRRTPGLRREEVAQVAGVSTTWYTWLEQGRDISMSAQVLDRIAFALRLNEEERDYLFALALGPSAPAPAADKPPELPSSLGLILGELKYCPSIVSDRKCDIVGWNRAASAVFMDFEQVPPDERNLIWLLFTRKELRALAVNWEHFVSGFIAIFRYYYGKYVGDPWYGSFVERLGGRNEEFRAFWDRNDVSSAPELFIEFRHAKAGKMLFDLTSMQVQGRADLRCSVYTPSVGSDTETKMKRLMSRLGE</sequence>
<evidence type="ECO:0000313" key="4">
    <source>
        <dbReference type="Proteomes" id="UP000247476"/>
    </source>
</evidence>
<dbReference type="OrthoDB" id="5346389at2"/>
<feature type="region of interest" description="Disordered" evidence="1">
    <location>
        <begin position="1"/>
        <end position="36"/>
    </location>
</feature>
<dbReference type="InterPro" id="IPR041413">
    <property type="entry name" value="MLTR_LBD"/>
</dbReference>
<dbReference type="InterPro" id="IPR001387">
    <property type="entry name" value="Cro/C1-type_HTH"/>
</dbReference>
<dbReference type="PANTHER" id="PTHR35010">
    <property type="entry name" value="BLL4672 PROTEIN-RELATED"/>
    <property type="match status" value="1"/>
</dbReference>
<dbReference type="CDD" id="cd00093">
    <property type="entry name" value="HTH_XRE"/>
    <property type="match status" value="1"/>
</dbReference>
<dbReference type="Gene3D" id="1.10.260.40">
    <property type="entry name" value="lambda repressor-like DNA-binding domains"/>
    <property type="match status" value="1"/>
</dbReference>
<comment type="caution">
    <text evidence="3">The sequence shown here is derived from an EMBL/GenBank/DDBJ whole genome shotgun (WGS) entry which is preliminary data.</text>
</comment>